<dbReference type="CDD" id="cd02883">
    <property type="entry name" value="NUDIX_Hydrolase"/>
    <property type="match status" value="1"/>
</dbReference>
<dbReference type="PANTHER" id="PTHR43736:SF1">
    <property type="entry name" value="DIHYDRONEOPTERIN TRIPHOSPHATE DIPHOSPHATASE"/>
    <property type="match status" value="1"/>
</dbReference>
<dbReference type="OrthoDB" id="276276at2759"/>
<protein>
    <recommendedName>
        <fullName evidence="2">Nudix hydrolase domain-containing protein</fullName>
    </recommendedName>
</protein>
<dbReference type="Proteomes" id="UP000034112">
    <property type="component" value="Unassembled WGS sequence"/>
</dbReference>
<name>A0A0F9XBD1_TRIHA</name>
<dbReference type="AlphaFoldDB" id="A0A0F9XBD1"/>
<feature type="compositionally biased region" description="Low complexity" evidence="1">
    <location>
        <begin position="9"/>
        <end position="24"/>
    </location>
</feature>
<accession>A0A0F9XBD1</accession>
<dbReference type="Gene3D" id="3.90.79.10">
    <property type="entry name" value="Nucleoside Triphosphate Pyrophosphohydrolase"/>
    <property type="match status" value="1"/>
</dbReference>
<gene>
    <name evidence="3" type="ORF">THAR02_05410</name>
</gene>
<sequence length="252" mass="28168">MTALTYTHSPSLTPLTTQSPQTLSATSNPPIDYLMTSVMVLRQPQPPSPSAFQNNSQKPQVLLLRRHPQDSYPLKWEPPGGSIDPSDPTVLSAATRELHEETNLSNPHFHTWVAMARELPTEDAARMKNWGVQPEEELARDVEVKIDEAGGVVMVTTFLETKNVWGKMNFVATVDEGAEVEIDPEEHVEWGWFTEEEVRRGRAVLPLENGNGSVNGEKEEKEKERVLEFTSRAVWGSVLEAFRVGRELGVIA</sequence>
<reference evidence="4" key="1">
    <citation type="journal article" date="2015" name="Genome Announc.">
        <title>Draft whole-genome sequence of the biocontrol agent Trichoderma harzianum T6776.</title>
        <authorList>
            <person name="Baroncelli R."/>
            <person name="Piaggeschi G."/>
            <person name="Fiorini L."/>
            <person name="Bertolini E."/>
            <person name="Zapparata A."/>
            <person name="Pe M.E."/>
            <person name="Sarrocco S."/>
            <person name="Vannacci G."/>
        </authorList>
    </citation>
    <scope>NUCLEOTIDE SEQUENCE [LARGE SCALE GENOMIC DNA]</scope>
    <source>
        <strain evidence="4">T6776</strain>
    </source>
</reference>
<dbReference type="EMBL" id="JOKZ01000148">
    <property type="protein sequence ID" value="KKP02501.1"/>
    <property type="molecule type" value="Genomic_DNA"/>
</dbReference>
<feature type="region of interest" description="Disordered" evidence="1">
    <location>
        <begin position="1"/>
        <end position="28"/>
    </location>
</feature>
<evidence type="ECO:0000313" key="4">
    <source>
        <dbReference type="Proteomes" id="UP000034112"/>
    </source>
</evidence>
<dbReference type="InterPro" id="IPR015797">
    <property type="entry name" value="NUDIX_hydrolase-like_dom_sf"/>
</dbReference>
<evidence type="ECO:0000259" key="2">
    <source>
        <dbReference type="PROSITE" id="PS51462"/>
    </source>
</evidence>
<dbReference type="InterPro" id="IPR000086">
    <property type="entry name" value="NUDIX_hydrolase_dom"/>
</dbReference>
<dbReference type="OMA" id="YPLKWEP"/>
<evidence type="ECO:0000313" key="3">
    <source>
        <dbReference type="EMBL" id="KKP02501.1"/>
    </source>
</evidence>
<proteinExistence type="predicted"/>
<dbReference type="PANTHER" id="PTHR43736">
    <property type="entry name" value="ADP-RIBOSE PYROPHOSPHATASE"/>
    <property type="match status" value="1"/>
</dbReference>
<dbReference type="PROSITE" id="PS51462">
    <property type="entry name" value="NUDIX"/>
    <property type="match status" value="1"/>
</dbReference>
<comment type="caution">
    <text evidence="3">The sequence shown here is derived from an EMBL/GenBank/DDBJ whole genome shotgun (WGS) entry which is preliminary data.</text>
</comment>
<organism evidence="3 4">
    <name type="scientific">Trichoderma harzianum</name>
    <name type="common">Hypocrea lixii</name>
    <dbReference type="NCBI Taxonomy" id="5544"/>
    <lineage>
        <taxon>Eukaryota</taxon>
        <taxon>Fungi</taxon>
        <taxon>Dikarya</taxon>
        <taxon>Ascomycota</taxon>
        <taxon>Pezizomycotina</taxon>
        <taxon>Sordariomycetes</taxon>
        <taxon>Hypocreomycetidae</taxon>
        <taxon>Hypocreales</taxon>
        <taxon>Hypocreaceae</taxon>
        <taxon>Trichoderma</taxon>
    </lineage>
</organism>
<dbReference type="SUPFAM" id="SSF55811">
    <property type="entry name" value="Nudix"/>
    <property type="match status" value="1"/>
</dbReference>
<evidence type="ECO:0000256" key="1">
    <source>
        <dbReference type="SAM" id="MobiDB-lite"/>
    </source>
</evidence>
<feature type="domain" description="Nudix hydrolase" evidence="2">
    <location>
        <begin position="44"/>
        <end position="220"/>
    </location>
</feature>
<dbReference type="Pfam" id="PF00293">
    <property type="entry name" value="NUDIX"/>
    <property type="match status" value="1"/>
</dbReference>